<dbReference type="GO" id="GO:0000976">
    <property type="term" value="F:transcription cis-regulatory region binding"/>
    <property type="evidence" value="ECO:0007669"/>
    <property type="project" value="TreeGrafter"/>
</dbReference>
<dbReference type="InterPro" id="IPR034561">
    <property type="entry name" value="SNI1"/>
</dbReference>
<dbReference type="GO" id="GO:0030915">
    <property type="term" value="C:Smc5-Smc6 complex"/>
    <property type="evidence" value="ECO:0007669"/>
    <property type="project" value="InterPro"/>
</dbReference>
<dbReference type="GO" id="GO:0010113">
    <property type="term" value="P:negative regulation of systemic acquired resistance"/>
    <property type="evidence" value="ECO:0007669"/>
    <property type="project" value="TreeGrafter"/>
</dbReference>
<dbReference type="AlphaFoldDB" id="A0A445CM87"/>
<name>A0A445CM87_ARAHY</name>
<organism evidence="1 2">
    <name type="scientific">Arachis hypogaea</name>
    <name type="common">Peanut</name>
    <dbReference type="NCBI Taxonomy" id="3818"/>
    <lineage>
        <taxon>Eukaryota</taxon>
        <taxon>Viridiplantae</taxon>
        <taxon>Streptophyta</taxon>
        <taxon>Embryophyta</taxon>
        <taxon>Tracheophyta</taxon>
        <taxon>Spermatophyta</taxon>
        <taxon>Magnoliopsida</taxon>
        <taxon>eudicotyledons</taxon>
        <taxon>Gunneridae</taxon>
        <taxon>Pentapetalae</taxon>
        <taxon>rosids</taxon>
        <taxon>fabids</taxon>
        <taxon>Fabales</taxon>
        <taxon>Fabaceae</taxon>
        <taxon>Papilionoideae</taxon>
        <taxon>50 kb inversion clade</taxon>
        <taxon>dalbergioids sensu lato</taxon>
        <taxon>Dalbergieae</taxon>
        <taxon>Pterocarpus clade</taxon>
        <taxon>Arachis</taxon>
    </lineage>
</organism>
<dbReference type="PANTHER" id="PTHR37243:SF2">
    <property type="entry name" value="NEGATIVE REGULATOR OF SYSTEMIC ACQUIRED RESISTANCE SNI1"/>
    <property type="match status" value="1"/>
</dbReference>
<evidence type="ECO:0000313" key="2">
    <source>
        <dbReference type="Proteomes" id="UP000289738"/>
    </source>
</evidence>
<dbReference type="GO" id="GO:0045892">
    <property type="term" value="P:negative regulation of DNA-templated transcription"/>
    <property type="evidence" value="ECO:0007669"/>
    <property type="project" value="InterPro"/>
</dbReference>
<dbReference type="PANTHER" id="PTHR37243">
    <property type="entry name" value="NEGATIVE REGULATOR OF SYSTEMIC ACQUIRED RESISTANCE SNI1"/>
    <property type="match status" value="1"/>
</dbReference>
<sequence length="287" mass="32317">MEKYGVGESWTPIFEYSIITSQLPSCIAYHDCENQEFCIFGTPWHDFKVHGKTTAIENVTSPSLLLCRRSLARAPSVTARLHEFPPPPLARMSSFLCCSRYTSSLCRLSAYVSLCLAPSILAVHNLVVGTPICIPSRDFIDIGRIASIENNHTPVDYAKKGLKGAIKNVEVFMDAFRAVIEERLRTLIYQGRKQILKATQQEQMTFSEPKWKLEIVVHYLWKYMTKPSVHTRKSNGSPEDATFEVALKSFSNKTGTKSTIKKIGSDVMQFLVGHRHDCLISLSLLPT</sequence>
<dbReference type="InterPro" id="IPR009000">
    <property type="entry name" value="Transl_B-barrel_sf"/>
</dbReference>
<gene>
    <name evidence="1" type="ORF">Ahy_A06g026954</name>
</gene>
<dbReference type="Proteomes" id="UP000289738">
    <property type="component" value="Chromosome A06"/>
</dbReference>
<keyword evidence="2" id="KW-1185">Reference proteome</keyword>
<proteinExistence type="predicted"/>
<dbReference type="GO" id="GO:0005634">
    <property type="term" value="C:nucleus"/>
    <property type="evidence" value="ECO:0007669"/>
    <property type="project" value="InterPro"/>
</dbReference>
<dbReference type="GO" id="GO:0006974">
    <property type="term" value="P:DNA damage response"/>
    <property type="evidence" value="ECO:0007669"/>
    <property type="project" value="InterPro"/>
</dbReference>
<dbReference type="EMBL" id="SDMP01000006">
    <property type="protein sequence ID" value="RYR52029.1"/>
    <property type="molecule type" value="Genomic_DNA"/>
</dbReference>
<evidence type="ECO:0000313" key="1">
    <source>
        <dbReference type="EMBL" id="RYR52029.1"/>
    </source>
</evidence>
<protein>
    <submittedName>
        <fullName evidence="1">Uncharacterized protein</fullName>
    </submittedName>
</protein>
<reference evidence="1 2" key="1">
    <citation type="submission" date="2019-01" db="EMBL/GenBank/DDBJ databases">
        <title>Sequencing of cultivated peanut Arachis hypogaea provides insights into genome evolution and oil improvement.</title>
        <authorList>
            <person name="Chen X."/>
        </authorList>
    </citation>
    <scope>NUCLEOTIDE SEQUENCE [LARGE SCALE GENOMIC DNA]</scope>
    <source>
        <strain evidence="2">cv. Fuhuasheng</strain>
        <tissue evidence="1">Leaves</tissue>
    </source>
</reference>
<dbReference type="Gene3D" id="2.40.30.10">
    <property type="entry name" value="Translation factors"/>
    <property type="match status" value="1"/>
</dbReference>
<accession>A0A445CM87</accession>
<comment type="caution">
    <text evidence="1">The sequence shown here is derived from an EMBL/GenBank/DDBJ whole genome shotgun (WGS) entry which is preliminary data.</text>
</comment>
<dbReference type="SUPFAM" id="SSF50447">
    <property type="entry name" value="Translation proteins"/>
    <property type="match status" value="1"/>
</dbReference>